<evidence type="ECO:0008006" key="5">
    <source>
        <dbReference type="Google" id="ProtNLM"/>
    </source>
</evidence>
<dbReference type="InterPro" id="IPR021729">
    <property type="entry name" value="DUF3298"/>
</dbReference>
<gene>
    <name evidence="3" type="ORF">CGZ90_01955</name>
</gene>
<evidence type="ECO:0000313" key="3">
    <source>
        <dbReference type="EMBL" id="OYD58688.1"/>
    </source>
</evidence>
<dbReference type="InterPro" id="IPR037126">
    <property type="entry name" value="PdaC/RsiV-like_sf"/>
</dbReference>
<dbReference type="RefSeq" id="WP_094250649.1">
    <property type="nucleotide sequence ID" value="NZ_JBHLXL010000001.1"/>
</dbReference>
<sequence>MSWPMLNRKPMIVPKLWSTVNVNVTYPEITGLKNPAVERYINETIRYYVYEMVRPRWDEQTEITGKYFVKLNKKDVISLYFEIFSYTQGAAHGITETSSLTYSAETGQLFLLKDLFLPGETYIRIINAFIKEEIKSKEIPLTSEFSTITERQPFYLTPHTLGIYFQQYEYTPYAYGIPVFEIPYALLKGTAAPGSPIKKLA</sequence>
<feature type="domain" description="Deacetylase PdaC" evidence="2">
    <location>
        <begin position="19"/>
        <end position="95"/>
    </location>
</feature>
<name>A0A235FBG9_9BACL</name>
<dbReference type="EMBL" id="NOII01000001">
    <property type="protein sequence ID" value="OYD58688.1"/>
    <property type="molecule type" value="Genomic_DNA"/>
</dbReference>
<reference evidence="3 4" key="1">
    <citation type="submission" date="2017-07" db="EMBL/GenBank/DDBJ databases">
        <title>Fictibacillus sp. nov. GDSW-R2A3 Genome sequencing and assembly.</title>
        <authorList>
            <person name="Mayilraj S."/>
        </authorList>
    </citation>
    <scope>NUCLEOTIDE SEQUENCE [LARGE SCALE GENOMIC DNA]</scope>
    <source>
        <strain evidence="3 4">GDSW-R2A3</strain>
    </source>
</reference>
<dbReference type="Proteomes" id="UP000215059">
    <property type="component" value="Unassembled WGS sequence"/>
</dbReference>
<accession>A0A235FBG9</accession>
<dbReference type="Gene3D" id="3.30.565.40">
    <property type="entry name" value="Fervidobacterium nodosum Rt17-B1 like"/>
    <property type="match status" value="1"/>
</dbReference>
<organism evidence="3 4">
    <name type="scientific">Fictibacillus aquaticus</name>
    <dbReference type="NCBI Taxonomy" id="2021314"/>
    <lineage>
        <taxon>Bacteria</taxon>
        <taxon>Bacillati</taxon>
        <taxon>Bacillota</taxon>
        <taxon>Bacilli</taxon>
        <taxon>Bacillales</taxon>
        <taxon>Fictibacillaceae</taxon>
        <taxon>Fictibacillus</taxon>
    </lineage>
</organism>
<dbReference type="Pfam" id="PF11738">
    <property type="entry name" value="DUF3298"/>
    <property type="match status" value="1"/>
</dbReference>
<dbReference type="InterPro" id="IPR025303">
    <property type="entry name" value="PdaC"/>
</dbReference>
<dbReference type="Pfam" id="PF13739">
    <property type="entry name" value="PdaC"/>
    <property type="match status" value="1"/>
</dbReference>
<keyword evidence="4" id="KW-1185">Reference proteome</keyword>
<dbReference type="OrthoDB" id="5637at2"/>
<protein>
    <recommendedName>
        <fullName evidence="5">DUF3298 domain-containing protein</fullName>
    </recommendedName>
</protein>
<proteinExistence type="predicted"/>
<comment type="caution">
    <text evidence="3">The sequence shown here is derived from an EMBL/GenBank/DDBJ whole genome shotgun (WGS) entry which is preliminary data.</text>
</comment>
<evidence type="ECO:0000313" key="4">
    <source>
        <dbReference type="Proteomes" id="UP000215059"/>
    </source>
</evidence>
<dbReference type="Gene3D" id="3.90.640.20">
    <property type="entry name" value="Heat-shock cognate protein, ATPase"/>
    <property type="match status" value="1"/>
</dbReference>
<evidence type="ECO:0000259" key="2">
    <source>
        <dbReference type="Pfam" id="PF13739"/>
    </source>
</evidence>
<dbReference type="AlphaFoldDB" id="A0A235FBG9"/>
<feature type="domain" description="DUF3298" evidence="1">
    <location>
        <begin position="113"/>
        <end position="184"/>
    </location>
</feature>
<evidence type="ECO:0000259" key="1">
    <source>
        <dbReference type="Pfam" id="PF11738"/>
    </source>
</evidence>